<gene>
    <name evidence="1" type="ORF">A3I39_01635</name>
</gene>
<evidence type="ECO:0000313" key="2">
    <source>
        <dbReference type="Proteomes" id="UP000178155"/>
    </source>
</evidence>
<evidence type="ECO:0000313" key="1">
    <source>
        <dbReference type="EMBL" id="OGN34058.1"/>
    </source>
</evidence>
<dbReference type="Proteomes" id="UP000178155">
    <property type="component" value="Unassembled WGS sequence"/>
</dbReference>
<sequence>MKSGKQQGRMSEEKLRHFNCGKCNGWWTIGDPKATQKEWFCPWCGLKQEFKKLPVSWLKNS</sequence>
<reference evidence="1 2" key="1">
    <citation type="journal article" date="2016" name="Nat. Commun.">
        <title>Thousands of microbial genomes shed light on interconnected biogeochemical processes in an aquifer system.</title>
        <authorList>
            <person name="Anantharaman K."/>
            <person name="Brown C.T."/>
            <person name="Hug L.A."/>
            <person name="Sharon I."/>
            <person name="Castelle C.J."/>
            <person name="Probst A.J."/>
            <person name="Thomas B.C."/>
            <person name="Singh A."/>
            <person name="Wilkins M.J."/>
            <person name="Karaoz U."/>
            <person name="Brodie E.L."/>
            <person name="Williams K.H."/>
            <person name="Hubbard S.S."/>
            <person name="Banfield J.F."/>
        </authorList>
    </citation>
    <scope>NUCLEOTIDE SEQUENCE [LARGE SCALE GENOMIC DNA]</scope>
</reference>
<proteinExistence type="predicted"/>
<name>A0A1F8HAQ8_9BACT</name>
<accession>A0A1F8HAQ8</accession>
<comment type="caution">
    <text evidence="1">The sequence shown here is derived from an EMBL/GenBank/DDBJ whole genome shotgun (WGS) entry which is preliminary data.</text>
</comment>
<protein>
    <submittedName>
        <fullName evidence="1">Uncharacterized protein</fullName>
    </submittedName>
</protein>
<dbReference type="AlphaFoldDB" id="A0A1F8HAQ8"/>
<organism evidence="1 2">
    <name type="scientific">Candidatus Yanofskybacteria bacterium RIFCSPLOWO2_02_FULL_47_9b</name>
    <dbReference type="NCBI Taxonomy" id="1802708"/>
    <lineage>
        <taxon>Bacteria</taxon>
        <taxon>Candidatus Yanofskyibacteriota</taxon>
    </lineage>
</organism>
<dbReference type="EMBL" id="MGKW01000019">
    <property type="protein sequence ID" value="OGN34058.1"/>
    <property type="molecule type" value="Genomic_DNA"/>
</dbReference>